<comment type="caution">
    <text evidence="1">The sequence shown here is derived from an EMBL/GenBank/DDBJ whole genome shotgun (WGS) entry which is preliminary data.</text>
</comment>
<dbReference type="EMBL" id="JAHLQL010000001">
    <property type="protein sequence ID" value="MBU5591219.1"/>
    <property type="molecule type" value="Genomic_DNA"/>
</dbReference>
<dbReference type="Proteomes" id="UP000736583">
    <property type="component" value="Unassembled WGS sequence"/>
</dbReference>
<reference evidence="1 2" key="1">
    <citation type="submission" date="2021-06" db="EMBL/GenBank/DDBJ databases">
        <authorList>
            <person name="Sun Q."/>
            <person name="Li D."/>
        </authorList>
    </citation>
    <scope>NUCLEOTIDE SEQUENCE [LARGE SCALE GENOMIC DNA]</scope>
    <source>
        <strain evidence="1 2">MSJ-4</strain>
    </source>
</reference>
<protein>
    <submittedName>
        <fullName evidence="1">Uncharacterized protein</fullName>
    </submittedName>
</protein>
<accession>A0ABS6F000</accession>
<name>A0ABS6F000_9CLOT</name>
<sequence length="118" mass="13261">MGTMTLTMPSNYVEIERDEMEYVDGGSCELAMDRAYLNKPVCTLKAWELKRSGAVKGMTASQIEQEIYAHAVCYYLASEVRWIPGTSWIINHGNPINLDDGGDSQTRQAIYATIWATF</sequence>
<evidence type="ECO:0000313" key="2">
    <source>
        <dbReference type="Proteomes" id="UP000736583"/>
    </source>
</evidence>
<dbReference type="RefSeq" id="WP_216456231.1">
    <property type="nucleotide sequence ID" value="NZ_JAHLQL010000001.1"/>
</dbReference>
<keyword evidence="2" id="KW-1185">Reference proteome</keyword>
<proteinExistence type="predicted"/>
<gene>
    <name evidence="1" type="ORF">KQI89_05530</name>
</gene>
<evidence type="ECO:0000313" key="1">
    <source>
        <dbReference type="EMBL" id="MBU5591219.1"/>
    </source>
</evidence>
<organism evidence="1 2">
    <name type="scientific">Clostridium simiarum</name>
    <dbReference type="NCBI Taxonomy" id="2841506"/>
    <lineage>
        <taxon>Bacteria</taxon>
        <taxon>Bacillati</taxon>
        <taxon>Bacillota</taxon>
        <taxon>Clostridia</taxon>
        <taxon>Eubacteriales</taxon>
        <taxon>Clostridiaceae</taxon>
        <taxon>Clostridium</taxon>
    </lineage>
</organism>